<dbReference type="GO" id="GO:0003676">
    <property type="term" value="F:nucleic acid binding"/>
    <property type="evidence" value="ECO:0007669"/>
    <property type="project" value="InterPro"/>
</dbReference>
<feature type="compositionally biased region" description="Basic residues" evidence="3">
    <location>
        <begin position="437"/>
        <end position="448"/>
    </location>
</feature>
<keyword evidence="6" id="KW-1185">Reference proteome</keyword>
<dbReference type="InterPro" id="IPR002562">
    <property type="entry name" value="3'-5'_exonuclease_dom"/>
</dbReference>
<dbReference type="GO" id="GO:0008408">
    <property type="term" value="F:3'-5' exonuclease activity"/>
    <property type="evidence" value="ECO:0007669"/>
    <property type="project" value="InterPro"/>
</dbReference>
<dbReference type="SMART" id="SM00474">
    <property type="entry name" value="35EXOc"/>
    <property type="match status" value="1"/>
</dbReference>
<dbReference type="GO" id="GO:0005634">
    <property type="term" value="C:nucleus"/>
    <property type="evidence" value="ECO:0007669"/>
    <property type="project" value="TreeGrafter"/>
</dbReference>
<dbReference type="PANTHER" id="PTHR13620:SF104">
    <property type="entry name" value="EXONUCLEASE 3'-5' DOMAIN-CONTAINING PROTEIN 2"/>
    <property type="match status" value="1"/>
</dbReference>
<reference evidence="5 6" key="1">
    <citation type="submission" date="2016-07" db="EMBL/GenBank/DDBJ databases">
        <title>Multiple horizontal gene transfer events from other fungi enriched the ability of initially mycotrophic Trichoderma (Ascomycota) to feed on dead plant biomass.</title>
        <authorList>
            <consortium name="DOE Joint Genome Institute"/>
            <person name="Aerts A."/>
            <person name="Atanasova L."/>
            <person name="Chenthamara K."/>
            <person name="Zhang J."/>
            <person name="Grujic M."/>
            <person name="Henrissat B."/>
            <person name="Kuo A."/>
            <person name="Salamov A."/>
            <person name="Lipzen A."/>
            <person name="Labutti K."/>
            <person name="Barry K."/>
            <person name="Miao Y."/>
            <person name="Rahimi M.J."/>
            <person name="Shen Q."/>
            <person name="Grigoriev I.V."/>
            <person name="Kubicek C.P."/>
            <person name="Druzhinina I.S."/>
        </authorList>
    </citation>
    <scope>NUCLEOTIDE SEQUENCE [LARGE SCALE GENOMIC DNA]</scope>
    <source>
        <strain evidence="5 6">CBS 433.97</strain>
    </source>
</reference>
<dbReference type="GO" id="GO:0005737">
    <property type="term" value="C:cytoplasm"/>
    <property type="evidence" value="ECO:0007669"/>
    <property type="project" value="TreeGrafter"/>
</dbReference>
<evidence type="ECO:0000313" key="6">
    <source>
        <dbReference type="Proteomes" id="UP000240493"/>
    </source>
</evidence>
<evidence type="ECO:0000256" key="3">
    <source>
        <dbReference type="SAM" id="MobiDB-lite"/>
    </source>
</evidence>
<evidence type="ECO:0000259" key="4">
    <source>
        <dbReference type="SMART" id="SM00474"/>
    </source>
</evidence>
<feature type="domain" description="3'-5' exonuclease" evidence="4">
    <location>
        <begin position="197"/>
        <end position="384"/>
    </location>
</feature>
<keyword evidence="2" id="KW-0378">Hydrolase</keyword>
<organism evidence="5 6">
    <name type="scientific">Trichoderma asperellum (strain ATCC 204424 / CBS 433.97 / NBRC 101777)</name>
    <dbReference type="NCBI Taxonomy" id="1042311"/>
    <lineage>
        <taxon>Eukaryota</taxon>
        <taxon>Fungi</taxon>
        <taxon>Dikarya</taxon>
        <taxon>Ascomycota</taxon>
        <taxon>Pezizomycotina</taxon>
        <taxon>Sordariomycetes</taxon>
        <taxon>Hypocreomycetidae</taxon>
        <taxon>Hypocreales</taxon>
        <taxon>Hypocreaceae</taxon>
        <taxon>Trichoderma</taxon>
    </lineage>
</organism>
<dbReference type="STRING" id="1042311.A0A2T3ZB99"/>
<evidence type="ECO:0000256" key="2">
    <source>
        <dbReference type="ARBA" id="ARBA00022801"/>
    </source>
</evidence>
<dbReference type="Pfam" id="PF01612">
    <property type="entry name" value="DNA_pol_A_exo1"/>
    <property type="match status" value="1"/>
</dbReference>
<feature type="compositionally biased region" description="Low complexity" evidence="3">
    <location>
        <begin position="449"/>
        <end position="470"/>
    </location>
</feature>
<evidence type="ECO:0000313" key="5">
    <source>
        <dbReference type="EMBL" id="PTB42084.1"/>
    </source>
</evidence>
<dbReference type="OrthoDB" id="1920326at2759"/>
<feature type="region of interest" description="Disordered" evidence="3">
    <location>
        <begin position="397"/>
        <end position="486"/>
    </location>
</feature>
<dbReference type="InterPro" id="IPR051132">
    <property type="entry name" value="3-5_Exonuclease_domain"/>
</dbReference>
<proteinExistence type="predicted"/>
<dbReference type="PANTHER" id="PTHR13620">
    <property type="entry name" value="3-5 EXONUCLEASE"/>
    <property type="match status" value="1"/>
</dbReference>
<keyword evidence="1" id="KW-0540">Nuclease</keyword>
<gene>
    <name evidence="5" type="ORF">M441DRAFT_137215</name>
</gene>
<dbReference type="EMBL" id="KZ679260">
    <property type="protein sequence ID" value="PTB42084.1"/>
    <property type="molecule type" value="Genomic_DNA"/>
</dbReference>
<dbReference type="InterPro" id="IPR012337">
    <property type="entry name" value="RNaseH-like_sf"/>
</dbReference>
<dbReference type="SUPFAM" id="SSF53098">
    <property type="entry name" value="Ribonuclease H-like"/>
    <property type="match status" value="1"/>
</dbReference>
<dbReference type="InterPro" id="IPR036397">
    <property type="entry name" value="RNaseH_sf"/>
</dbReference>
<evidence type="ECO:0000256" key="1">
    <source>
        <dbReference type="ARBA" id="ARBA00022722"/>
    </source>
</evidence>
<accession>A0A2T3ZB99</accession>
<protein>
    <recommendedName>
        <fullName evidence="4">3'-5' exonuclease domain-containing protein</fullName>
    </recommendedName>
</protein>
<name>A0A2T3ZB99_TRIA4</name>
<dbReference type="Gene3D" id="3.30.420.10">
    <property type="entry name" value="Ribonuclease H-like superfamily/Ribonuclease H"/>
    <property type="match status" value="1"/>
</dbReference>
<dbReference type="GO" id="GO:0006139">
    <property type="term" value="P:nucleobase-containing compound metabolic process"/>
    <property type="evidence" value="ECO:0007669"/>
    <property type="project" value="InterPro"/>
</dbReference>
<dbReference type="AlphaFoldDB" id="A0A2T3ZB99"/>
<sequence length="611" mass="67423">MSFNPPNQLWNSQFGVRFGALASLRQEASNTTAVSQSLHASFSVQSDDGWSQTSVNSTQTSVFSAAVVQSPLPPASSSKDVAAFDTRRPISLPGLGVAADATDAIATASYTQRPTHAQRPPIALAADAAKSVATPNSGSGTGTKKAVEPPFTPLEFAISREQFLAARAAVPGTPESHWSYTMYHRNGENGAVDNVKVHYCESKSTMERVCAEYFLDEDVIGLDLEWMSYARAADGPRRNVSLIQIASPSRIALFHIAVFKYGADLIPPSFRKIMENPKVSKVGVNIGPDCTRLKNHLGVNVQGIFELSHLYRIVKHFPHQRHLVHKGLVSLAAQVQDQLLLPLYKGEVRTGNWMRRLNPQQIDYSASDAYAGLQLYYVLEEKRKMLVPCPPRPHHAELRLPISLPDPPEEAKEKVDEDATFVADPNNTNAISEPKTPRPRVPRPRVPKPKASSTEAASTEATSPEAPTPSKARSKRSLPKPIPVDTRDARVIAAEVQMKEYRAAKTTELNTPAPCLRAYYIWHQNEDLCPGDIAALLRDPPLLTSTVAHYVLDAIKAENMPYPVLRLQKEVIPHIDLSKPYWHKHASLVQECTKLADEMKRDIEKANETNE</sequence>
<dbReference type="Proteomes" id="UP000240493">
    <property type="component" value="Unassembled WGS sequence"/>
</dbReference>
<dbReference type="CDD" id="cd06141">
    <property type="entry name" value="WRN_exo"/>
    <property type="match status" value="1"/>
</dbReference>